<feature type="region of interest" description="Disordered" evidence="1">
    <location>
        <begin position="616"/>
        <end position="642"/>
    </location>
</feature>
<dbReference type="EMBL" id="JBFOLK010000008">
    <property type="protein sequence ID" value="KAL2491640.1"/>
    <property type="molecule type" value="Genomic_DNA"/>
</dbReference>
<feature type="region of interest" description="Disordered" evidence="1">
    <location>
        <begin position="1"/>
        <end position="55"/>
    </location>
</feature>
<reference evidence="4" key="1">
    <citation type="submission" date="2024-07" db="EMBL/GenBank/DDBJ databases">
        <title>Two chromosome-level genome assemblies of Korean endemic species Abeliophyllum distichum and Forsythia ovata (Oleaceae).</title>
        <authorList>
            <person name="Jang H."/>
        </authorList>
    </citation>
    <scope>NUCLEOTIDE SEQUENCE [LARGE SCALE GENOMIC DNA]</scope>
</reference>
<name>A0ABD1RT91_9LAMI</name>
<sequence length="758" mass="85899">MSGSNPNSSIPGKQPSDRQPMVSQTPREHNLSGRNDLLSDPMDQENVQGNEEVMVSSEGDTNIDENVTIPNEATVQDPPPLKKSQMVIRKSSRYLFIGESKQTISTEQVDDPNSYKEAINDVDADLWRLAMNTEMESMYSNQVWELVDAPKGIKPIGCKWVYKRKRGVDGKVETFKARLVAKGFTQREGIDYEETFSPIALFKSIRILLSIAAHYDYEVWQMDVKTVFLNGHLEECIYMVQPDGFVEHGHESKVCKLQRSIYGLKQASRSWNKRFDEVIKTYGFDQNFDEPCVYKKIQDKKILRDRKNKLLALSQATYIDKILVRFTIQDSKKGNLPFKHGIQLSKEQSPKTPEEIERMSIIHYASAVGSLMYAMMCTRPDICYAVENKEPYASLLLTQHCSSYTDSDFQADKDSRKSTSGSLFTLGGGAIIWRSIKQSCIADSTIEAEYVASCEAAKEAVWLKKFLMDIEVVPASSQPMTLYCDNSGAVANAKEPRSHQRGKHIERKYHLLREIVSRGDVIVSKIATEDNLADPFTKSLPAKSFEGHLQGLLSLFAIRSLVVIYITLLVMCPHADVIQTWENTIEGLNVGSAKFVNQKQQVRESDPDQYRLSIQLNTEDSDRRDRNHQIRQPNCRSGARSGVARDLPSRWSRAGDLVCWSRAVDLHSWRLYRSLCSCHVTDVGRDRRGSRRSRIYATSAPLQRSGGDLLCAQIRRMIFCAPSSAPDLRVRSARSTRPDPRAVVVSSPVDFLCFEPRW</sequence>
<dbReference type="InterPro" id="IPR043502">
    <property type="entry name" value="DNA/RNA_pol_sf"/>
</dbReference>
<evidence type="ECO:0000313" key="4">
    <source>
        <dbReference type="Proteomes" id="UP001604336"/>
    </source>
</evidence>
<accession>A0ABD1RT91</accession>
<comment type="caution">
    <text evidence="3">The sequence shown here is derived from an EMBL/GenBank/DDBJ whole genome shotgun (WGS) entry which is preliminary data.</text>
</comment>
<dbReference type="SUPFAM" id="SSF56672">
    <property type="entry name" value="DNA/RNA polymerases"/>
    <property type="match status" value="1"/>
</dbReference>
<feature type="domain" description="Reverse transcriptase Ty1/copia-type" evidence="2">
    <location>
        <begin position="141"/>
        <end position="298"/>
    </location>
</feature>
<feature type="compositionally biased region" description="Polar residues" evidence="1">
    <location>
        <begin position="1"/>
        <end position="11"/>
    </location>
</feature>
<dbReference type="Proteomes" id="UP001604336">
    <property type="component" value="Unassembled WGS sequence"/>
</dbReference>
<evidence type="ECO:0000313" key="3">
    <source>
        <dbReference type="EMBL" id="KAL2491640.1"/>
    </source>
</evidence>
<protein>
    <submittedName>
        <fullName evidence="3">Cysteine-rich RLK (RECEPTOR-like protein kinase) 8</fullName>
    </submittedName>
</protein>
<dbReference type="CDD" id="cd09272">
    <property type="entry name" value="RNase_HI_RT_Ty1"/>
    <property type="match status" value="1"/>
</dbReference>
<keyword evidence="4" id="KW-1185">Reference proteome</keyword>
<dbReference type="PANTHER" id="PTHR11439">
    <property type="entry name" value="GAG-POL-RELATED RETROTRANSPOSON"/>
    <property type="match status" value="1"/>
</dbReference>
<evidence type="ECO:0000259" key="2">
    <source>
        <dbReference type="Pfam" id="PF07727"/>
    </source>
</evidence>
<proteinExistence type="predicted"/>
<dbReference type="InterPro" id="IPR013103">
    <property type="entry name" value="RVT_2"/>
</dbReference>
<dbReference type="Pfam" id="PF07727">
    <property type="entry name" value="RVT_2"/>
    <property type="match status" value="1"/>
</dbReference>
<evidence type="ECO:0000256" key="1">
    <source>
        <dbReference type="SAM" id="MobiDB-lite"/>
    </source>
</evidence>
<dbReference type="AlphaFoldDB" id="A0ABD1RT91"/>
<organism evidence="3 4">
    <name type="scientific">Abeliophyllum distichum</name>
    <dbReference type="NCBI Taxonomy" id="126358"/>
    <lineage>
        <taxon>Eukaryota</taxon>
        <taxon>Viridiplantae</taxon>
        <taxon>Streptophyta</taxon>
        <taxon>Embryophyta</taxon>
        <taxon>Tracheophyta</taxon>
        <taxon>Spermatophyta</taxon>
        <taxon>Magnoliopsida</taxon>
        <taxon>eudicotyledons</taxon>
        <taxon>Gunneridae</taxon>
        <taxon>Pentapetalae</taxon>
        <taxon>asterids</taxon>
        <taxon>lamiids</taxon>
        <taxon>Lamiales</taxon>
        <taxon>Oleaceae</taxon>
        <taxon>Forsythieae</taxon>
        <taxon>Abeliophyllum</taxon>
    </lineage>
</organism>
<dbReference type="PANTHER" id="PTHR11439:SF496">
    <property type="entry name" value="RNA-DIRECTED DNA POLYMERASE"/>
    <property type="match status" value="1"/>
</dbReference>
<gene>
    <name evidence="3" type="ORF">Adt_27268</name>
</gene>